<evidence type="ECO:0000256" key="2">
    <source>
        <dbReference type="ARBA" id="ARBA00023125"/>
    </source>
</evidence>
<dbReference type="InterPro" id="IPR003313">
    <property type="entry name" value="AraC-bd"/>
</dbReference>
<keyword evidence="1" id="KW-0805">Transcription regulation</keyword>
<proteinExistence type="predicted"/>
<dbReference type="SUPFAM" id="SSF51215">
    <property type="entry name" value="Regulatory protein AraC"/>
    <property type="match status" value="1"/>
</dbReference>
<dbReference type="Proteomes" id="UP001326110">
    <property type="component" value="Chromosome"/>
</dbReference>
<dbReference type="PROSITE" id="PS01124">
    <property type="entry name" value="HTH_ARAC_FAMILY_2"/>
    <property type="match status" value="1"/>
</dbReference>
<dbReference type="Pfam" id="PF12833">
    <property type="entry name" value="HTH_18"/>
    <property type="match status" value="1"/>
</dbReference>
<protein>
    <submittedName>
        <fullName evidence="5">AraC family transcriptional regulator</fullName>
    </submittedName>
</protein>
<evidence type="ECO:0000259" key="4">
    <source>
        <dbReference type="PROSITE" id="PS01124"/>
    </source>
</evidence>
<dbReference type="InterPro" id="IPR009057">
    <property type="entry name" value="Homeodomain-like_sf"/>
</dbReference>
<feature type="domain" description="HTH araC/xylS-type" evidence="4">
    <location>
        <begin position="166"/>
        <end position="263"/>
    </location>
</feature>
<dbReference type="PANTHER" id="PTHR46796:SF2">
    <property type="entry name" value="TRANSCRIPTIONAL REGULATORY PROTEIN"/>
    <property type="match status" value="1"/>
</dbReference>
<accession>A0ABZ0XVU3</accession>
<dbReference type="InterPro" id="IPR037923">
    <property type="entry name" value="HTH-like"/>
</dbReference>
<evidence type="ECO:0000313" key="6">
    <source>
        <dbReference type="Proteomes" id="UP001326110"/>
    </source>
</evidence>
<evidence type="ECO:0000313" key="5">
    <source>
        <dbReference type="EMBL" id="WQH03341.1"/>
    </source>
</evidence>
<dbReference type="Pfam" id="PF02311">
    <property type="entry name" value="AraC_binding"/>
    <property type="match status" value="1"/>
</dbReference>
<keyword evidence="2" id="KW-0238">DNA-binding</keyword>
<evidence type="ECO:0000256" key="3">
    <source>
        <dbReference type="ARBA" id="ARBA00023163"/>
    </source>
</evidence>
<keyword evidence="3" id="KW-0804">Transcription</keyword>
<evidence type="ECO:0000256" key="1">
    <source>
        <dbReference type="ARBA" id="ARBA00023015"/>
    </source>
</evidence>
<keyword evidence="6" id="KW-1185">Reference proteome</keyword>
<dbReference type="SMART" id="SM00342">
    <property type="entry name" value="HTH_ARAC"/>
    <property type="match status" value="1"/>
</dbReference>
<organism evidence="5 6">
    <name type="scientific">Duganella zoogloeoides</name>
    <dbReference type="NCBI Taxonomy" id="75659"/>
    <lineage>
        <taxon>Bacteria</taxon>
        <taxon>Pseudomonadati</taxon>
        <taxon>Pseudomonadota</taxon>
        <taxon>Betaproteobacteria</taxon>
        <taxon>Burkholderiales</taxon>
        <taxon>Oxalobacteraceae</taxon>
        <taxon>Telluria group</taxon>
        <taxon>Duganella</taxon>
    </lineage>
</organism>
<dbReference type="Gene3D" id="1.10.10.60">
    <property type="entry name" value="Homeodomain-like"/>
    <property type="match status" value="1"/>
</dbReference>
<reference evidence="5 6" key="1">
    <citation type="submission" date="2023-11" db="EMBL/GenBank/DDBJ databases">
        <title>MicrobeMod: A computational toolkit for identifying prokaryotic methylation and restriction-modification with nanopore sequencing.</title>
        <authorList>
            <person name="Crits-Christoph A."/>
            <person name="Kang S.C."/>
            <person name="Lee H."/>
            <person name="Ostrov N."/>
        </authorList>
    </citation>
    <scope>NUCLEOTIDE SEQUENCE [LARGE SCALE GENOMIC DNA]</scope>
    <source>
        <strain evidence="5 6">ATCC 25935</strain>
    </source>
</reference>
<dbReference type="SUPFAM" id="SSF46689">
    <property type="entry name" value="Homeodomain-like"/>
    <property type="match status" value="2"/>
</dbReference>
<sequence length="266" mass="30240">MREARIVNWSKRAQGEPVRMEAFIAGEGYLPHRHDNYAIALTVDGVQSFHYRGSERHSLPGGVVVIHPDELHDGHAGTVEGFRYRALYLEPYTLQSMLGGKALPFLEGGVSTDSRLLHAAMSLLKDCDRPLDELEYSDALYELAVTLDWLGGSSRRLPNADYRAAELAREYLHGHWDESVDLATLERIARRDRWKLSRDFRKAFGTSPYRYLTMRRLERARQLLGAGETIADVAFHCHFADQSHLTRQFRSAFGMTPGHWIIACGK</sequence>
<dbReference type="PANTHER" id="PTHR46796">
    <property type="entry name" value="HTH-TYPE TRANSCRIPTIONAL ACTIVATOR RHAS-RELATED"/>
    <property type="match status" value="1"/>
</dbReference>
<dbReference type="RefSeq" id="WP_019921761.1">
    <property type="nucleotide sequence ID" value="NZ_CP140152.1"/>
</dbReference>
<dbReference type="InterPro" id="IPR018060">
    <property type="entry name" value="HTH_AraC"/>
</dbReference>
<gene>
    <name evidence="5" type="ORF">SR858_20120</name>
</gene>
<name>A0ABZ0XVU3_9BURK</name>
<dbReference type="EMBL" id="CP140152">
    <property type="protein sequence ID" value="WQH03341.1"/>
    <property type="molecule type" value="Genomic_DNA"/>
</dbReference>
<dbReference type="InterPro" id="IPR050204">
    <property type="entry name" value="AraC_XylS_family_regulators"/>
</dbReference>
<dbReference type="GeneID" id="43163508"/>